<dbReference type="InterPro" id="IPR004360">
    <property type="entry name" value="Glyas_Fos-R_dOase_dom"/>
</dbReference>
<accession>A0ABT0ZRZ7</accession>
<evidence type="ECO:0000259" key="1">
    <source>
        <dbReference type="PROSITE" id="PS51819"/>
    </source>
</evidence>
<dbReference type="InterPro" id="IPR037523">
    <property type="entry name" value="VOC_core"/>
</dbReference>
<sequence length="130" mass="13980">MSIHPTLRYDDPRAAITFLTEALGFVEESVSTADDGSIGHAELSFRGGPDAPPGVLMLGTRRPGDPFDTGRAVTYLVVDDPDERHRRAVAAGATVLQELVDQPYGSREFAVADPEGNAWSLGTYRPVVKP</sequence>
<comment type="caution">
    <text evidence="2">The sequence shown here is derived from an EMBL/GenBank/DDBJ whole genome shotgun (WGS) entry which is preliminary data.</text>
</comment>
<dbReference type="Pfam" id="PF00903">
    <property type="entry name" value="Glyoxalase"/>
    <property type="match status" value="1"/>
</dbReference>
<proteinExistence type="predicted"/>
<feature type="domain" description="VOC" evidence="1">
    <location>
        <begin position="1"/>
        <end position="124"/>
    </location>
</feature>
<dbReference type="PROSITE" id="PS51819">
    <property type="entry name" value="VOC"/>
    <property type="match status" value="1"/>
</dbReference>
<reference evidence="2" key="1">
    <citation type="submission" date="2021-04" db="EMBL/GenBank/DDBJ databases">
        <title>Pseudonocardia sp. nov., isolated from sandy soil of mangrove forest.</title>
        <authorList>
            <person name="Zan Z."/>
            <person name="Huang R."/>
            <person name="Liu W."/>
        </authorList>
    </citation>
    <scope>NUCLEOTIDE SEQUENCE</scope>
    <source>
        <strain evidence="2">S2-4</strain>
    </source>
</reference>
<name>A0ABT0ZRZ7_9PSEU</name>
<evidence type="ECO:0000313" key="2">
    <source>
        <dbReference type="EMBL" id="MCO1653490.1"/>
    </source>
</evidence>
<dbReference type="InterPro" id="IPR029068">
    <property type="entry name" value="Glyas_Bleomycin-R_OHBP_Dase"/>
</dbReference>
<dbReference type="Proteomes" id="UP001165283">
    <property type="component" value="Unassembled WGS sequence"/>
</dbReference>
<dbReference type="Gene3D" id="3.30.720.120">
    <property type="match status" value="1"/>
</dbReference>
<keyword evidence="3" id="KW-1185">Reference proteome</keyword>
<evidence type="ECO:0000313" key="3">
    <source>
        <dbReference type="Proteomes" id="UP001165283"/>
    </source>
</evidence>
<gene>
    <name evidence="2" type="ORF">KDL28_00320</name>
</gene>
<protein>
    <submittedName>
        <fullName evidence="2">VOC family protein</fullName>
    </submittedName>
</protein>
<dbReference type="PANTHER" id="PTHR34109:SF1">
    <property type="entry name" value="VOC DOMAIN-CONTAINING PROTEIN"/>
    <property type="match status" value="1"/>
</dbReference>
<dbReference type="PANTHER" id="PTHR34109">
    <property type="entry name" value="BNAUNNG04460D PROTEIN-RELATED"/>
    <property type="match status" value="1"/>
</dbReference>
<dbReference type="EMBL" id="JAGSOV010000001">
    <property type="protein sequence ID" value="MCO1653490.1"/>
    <property type="molecule type" value="Genomic_DNA"/>
</dbReference>
<organism evidence="2 3">
    <name type="scientific">Pseudonocardia humida</name>
    <dbReference type="NCBI Taxonomy" id="2800819"/>
    <lineage>
        <taxon>Bacteria</taxon>
        <taxon>Bacillati</taxon>
        <taxon>Actinomycetota</taxon>
        <taxon>Actinomycetes</taxon>
        <taxon>Pseudonocardiales</taxon>
        <taxon>Pseudonocardiaceae</taxon>
        <taxon>Pseudonocardia</taxon>
    </lineage>
</organism>
<dbReference type="RefSeq" id="WP_252435075.1">
    <property type="nucleotide sequence ID" value="NZ_JAGSOV010000001.1"/>
</dbReference>
<dbReference type="SUPFAM" id="SSF54593">
    <property type="entry name" value="Glyoxalase/Bleomycin resistance protein/Dihydroxybiphenyl dioxygenase"/>
    <property type="match status" value="1"/>
</dbReference>
<dbReference type="Gene3D" id="3.30.720.110">
    <property type="match status" value="1"/>
</dbReference>